<dbReference type="FunFam" id="3.30.200.20:FF:000549">
    <property type="entry name" value="hydroxylysine kinase"/>
    <property type="match status" value="1"/>
</dbReference>
<dbReference type="GO" id="GO:0047992">
    <property type="term" value="F:hydroxylysine kinase activity"/>
    <property type="evidence" value="ECO:0007669"/>
    <property type="project" value="UniProtKB-EC"/>
</dbReference>
<protein>
    <recommendedName>
        <fullName evidence="9">Hydroxylysine kinase</fullName>
        <ecNumber evidence="8">2.7.1.81</ecNumber>
    </recommendedName>
</protein>
<dbReference type="Proteomes" id="UP000009022">
    <property type="component" value="Unassembled WGS sequence"/>
</dbReference>
<evidence type="ECO:0000256" key="7">
    <source>
        <dbReference type="ARBA" id="ARBA00037368"/>
    </source>
</evidence>
<dbReference type="InterPro" id="IPR002575">
    <property type="entry name" value="Aminoglycoside_PTrfase"/>
</dbReference>
<evidence type="ECO:0000313" key="12">
    <source>
        <dbReference type="Proteomes" id="UP000009022"/>
    </source>
</evidence>
<evidence type="ECO:0000256" key="5">
    <source>
        <dbReference type="ARBA" id="ARBA00022777"/>
    </source>
</evidence>
<dbReference type="Pfam" id="PF01636">
    <property type="entry name" value="APH"/>
    <property type="match status" value="1"/>
</dbReference>
<dbReference type="eggNOG" id="ENOG502QT7T">
    <property type="taxonomic scope" value="Eukaryota"/>
</dbReference>
<keyword evidence="4" id="KW-0808">Transferase</keyword>
<keyword evidence="5" id="KW-0418">Kinase</keyword>
<dbReference type="Gene3D" id="3.90.1200.10">
    <property type="match status" value="1"/>
</dbReference>
<dbReference type="SUPFAM" id="SSF56112">
    <property type="entry name" value="Protein kinase-like (PK-like)"/>
    <property type="match status" value="1"/>
</dbReference>
<evidence type="ECO:0000256" key="6">
    <source>
        <dbReference type="ARBA" id="ARBA00036820"/>
    </source>
</evidence>
<dbReference type="GO" id="GO:0019202">
    <property type="term" value="F:amino acid kinase activity"/>
    <property type="evidence" value="ECO:0000318"/>
    <property type="project" value="GO_Central"/>
</dbReference>
<dbReference type="EC" id="2.7.1.81" evidence="8"/>
<feature type="domain" description="Aminoglycoside phosphotransferase" evidence="10">
    <location>
        <begin position="40"/>
        <end position="285"/>
    </location>
</feature>
<evidence type="ECO:0000256" key="1">
    <source>
        <dbReference type="ARBA" id="ARBA00004496"/>
    </source>
</evidence>
<evidence type="ECO:0000313" key="11">
    <source>
        <dbReference type="EMBL" id="EDV27143.1"/>
    </source>
</evidence>
<dbReference type="PANTHER" id="PTHR21064">
    <property type="entry name" value="AMINOGLYCOSIDE PHOSPHOTRANSFERASE DOMAIN-CONTAINING PROTEIN-RELATED"/>
    <property type="match status" value="1"/>
</dbReference>
<keyword evidence="3" id="KW-0963">Cytoplasm</keyword>
<gene>
    <name evidence="11" type="ORF">TRIADDRAFT_54795</name>
</gene>
<evidence type="ECO:0000259" key="10">
    <source>
        <dbReference type="Pfam" id="PF01636"/>
    </source>
</evidence>
<dbReference type="GeneID" id="6751823"/>
<sequence length="371" mass="42221">MSGRPKVTKIQVRQTASRLLGVAIETIIGVRQLESFEDCNYHIKINNKENDCNDQFVLKILNLQSNQIKDAIECKVLACQFLSQSGIQCSKPVLLTNGSYMDMVTFSSSDSAENTVHNDHIVFIVEYLQGILLRDMEPKFDNTLMYQLGQAIATMDKQLLKFQSHQRKFFTGDWSLHDNFATLDRYLQYIHMASKKDILTEIFQSCKIAMQQILPQLKTCFIHGDVNPGNVIVSTSSSKSTSVSQVGSSHQGIGVIDFGDFHYSYLIIELAIAIAHVMAETTTDAIANSGHLLAGYLSVVHLNPKEFNLLYDVILARLFQLMVLSEYVYTLDPSNSYVIDRVPNYYQAITMLWKLSREEVYQRWHDIIQSY</sequence>
<dbReference type="InParanoid" id="B3RT09"/>
<evidence type="ECO:0000256" key="2">
    <source>
        <dbReference type="ARBA" id="ARBA00006219"/>
    </source>
</evidence>
<evidence type="ECO:0000256" key="3">
    <source>
        <dbReference type="ARBA" id="ARBA00022490"/>
    </source>
</evidence>
<dbReference type="GO" id="GO:0005737">
    <property type="term" value="C:cytoplasm"/>
    <property type="evidence" value="ECO:0007669"/>
    <property type="project" value="UniProtKB-SubCell"/>
</dbReference>
<organism evidence="11 12">
    <name type="scientific">Trichoplax adhaerens</name>
    <name type="common">Trichoplax reptans</name>
    <dbReference type="NCBI Taxonomy" id="10228"/>
    <lineage>
        <taxon>Eukaryota</taxon>
        <taxon>Metazoa</taxon>
        <taxon>Placozoa</taxon>
        <taxon>Uniplacotomia</taxon>
        <taxon>Trichoplacea</taxon>
        <taxon>Trichoplacidae</taxon>
        <taxon>Trichoplax</taxon>
    </lineage>
</organism>
<comment type="similarity">
    <text evidence="2">Belongs to the aminoglycoside phosphotransferase family.</text>
</comment>
<comment type="subcellular location">
    <subcellularLocation>
        <location evidence="1">Cytoplasm</location>
    </subcellularLocation>
</comment>
<dbReference type="OMA" id="AAHSCQL"/>
<name>B3RT09_TRIAD</name>
<dbReference type="HOGENOM" id="CLU_042971_1_0_1"/>
<dbReference type="EMBL" id="DS985243">
    <property type="protein sequence ID" value="EDV27143.1"/>
    <property type="molecule type" value="Genomic_DNA"/>
</dbReference>
<dbReference type="FunCoup" id="B3RT09">
    <property type="interactions" value="459"/>
</dbReference>
<dbReference type="AlphaFoldDB" id="B3RT09"/>
<dbReference type="CTD" id="6751823"/>
<dbReference type="InterPro" id="IPR011009">
    <property type="entry name" value="Kinase-like_dom_sf"/>
</dbReference>
<accession>B3RT09</accession>
<dbReference type="STRING" id="10228.B3RT09"/>
<evidence type="ECO:0000256" key="4">
    <source>
        <dbReference type="ARBA" id="ARBA00022679"/>
    </source>
</evidence>
<evidence type="ECO:0000256" key="8">
    <source>
        <dbReference type="ARBA" id="ARBA00038873"/>
    </source>
</evidence>
<proteinExistence type="inferred from homology"/>
<reference evidence="11 12" key="1">
    <citation type="journal article" date="2008" name="Nature">
        <title>The Trichoplax genome and the nature of placozoans.</title>
        <authorList>
            <person name="Srivastava M."/>
            <person name="Begovic E."/>
            <person name="Chapman J."/>
            <person name="Putnam N.H."/>
            <person name="Hellsten U."/>
            <person name="Kawashima T."/>
            <person name="Kuo A."/>
            <person name="Mitros T."/>
            <person name="Salamov A."/>
            <person name="Carpenter M.L."/>
            <person name="Signorovitch A.Y."/>
            <person name="Moreno M.A."/>
            <person name="Kamm K."/>
            <person name="Grimwood J."/>
            <person name="Schmutz J."/>
            <person name="Shapiro H."/>
            <person name="Grigoriev I.V."/>
            <person name="Buss L.W."/>
            <person name="Schierwater B."/>
            <person name="Dellaporta S.L."/>
            <person name="Rokhsar D.S."/>
        </authorList>
    </citation>
    <scope>NUCLEOTIDE SEQUENCE [LARGE SCALE GENOMIC DNA]</scope>
    <source>
        <strain evidence="11 12">Grell-BS-1999</strain>
    </source>
</reference>
<comment type="function">
    <text evidence="7">Catalyzes the GTP-dependent phosphorylation of 5-hydroxy-L-lysine.</text>
</comment>
<dbReference type="KEGG" id="tad:TRIADDRAFT_54795"/>
<keyword evidence="12" id="KW-1185">Reference proteome</keyword>
<dbReference type="RefSeq" id="XP_002111139.1">
    <property type="nucleotide sequence ID" value="XM_002111103.1"/>
</dbReference>
<dbReference type="OrthoDB" id="9973935at2759"/>
<dbReference type="PhylomeDB" id="B3RT09"/>
<comment type="catalytic activity">
    <reaction evidence="6">
        <text>(5R)-5-hydroxy-L-lysine + GTP = (5R)-5-phosphooxy-L-lysine + GDP + H(+)</text>
        <dbReference type="Rhea" id="RHEA:19049"/>
        <dbReference type="ChEBI" id="CHEBI:15378"/>
        <dbReference type="ChEBI" id="CHEBI:37565"/>
        <dbReference type="ChEBI" id="CHEBI:57882"/>
        <dbReference type="ChEBI" id="CHEBI:58189"/>
        <dbReference type="ChEBI" id="CHEBI:58357"/>
        <dbReference type="EC" id="2.7.1.81"/>
    </reaction>
</comment>
<dbReference type="InterPro" id="IPR050249">
    <property type="entry name" value="Pseudomonas-type_ThrB"/>
</dbReference>
<dbReference type="PANTHER" id="PTHR21064:SF1">
    <property type="entry name" value="HYDROXYLYSINE KINASE"/>
    <property type="match status" value="1"/>
</dbReference>
<evidence type="ECO:0000256" key="9">
    <source>
        <dbReference type="ARBA" id="ARBA00040505"/>
    </source>
</evidence>